<reference evidence="6" key="1">
    <citation type="submission" date="2017-09" db="EMBL/GenBank/DDBJ databases">
        <title>Depth-based differentiation of microbial function through sediment-hosted aquifers and enrichment of novel symbionts in the deep terrestrial subsurface.</title>
        <authorList>
            <person name="Probst A.J."/>
            <person name="Ladd B."/>
            <person name="Jarett J.K."/>
            <person name="Geller-Mcgrath D.E."/>
            <person name="Sieber C.M.K."/>
            <person name="Emerson J.B."/>
            <person name="Anantharaman K."/>
            <person name="Thomas B.C."/>
            <person name="Malmstrom R."/>
            <person name="Stieglmeier M."/>
            <person name="Klingl A."/>
            <person name="Woyke T."/>
            <person name="Ryan C.M."/>
            <person name="Banfield J.F."/>
        </authorList>
    </citation>
    <scope>NUCLEOTIDE SEQUENCE [LARGE SCALE GENOMIC DNA]</scope>
</reference>
<dbReference type="EMBL" id="PEYE01000025">
    <property type="protein sequence ID" value="PIS38899.1"/>
    <property type="molecule type" value="Genomic_DNA"/>
</dbReference>
<organism evidence="5 6">
    <name type="scientific">Candidatus Nealsonbacteria bacterium CG08_land_8_20_14_0_20_43_11</name>
    <dbReference type="NCBI Taxonomy" id="1974706"/>
    <lineage>
        <taxon>Bacteria</taxon>
        <taxon>Candidatus Nealsoniibacteriota</taxon>
    </lineage>
</organism>
<evidence type="ECO:0000259" key="4">
    <source>
        <dbReference type="Pfam" id="PF00535"/>
    </source>
</evidence>
<dbReference type="SUPFAM" id="SSF53448">
    <property type="entry name" value="Nucleotide-diphospho-sugar transferases"/>
    <property type="match status" value="1"/>
</dbReference>
<dbReference type="InterPro" id="IPR001173">
    <property type="entry name" value="Glyco_trans_2-like"/>
</dbReference>
<dbReference type="PANTHER" id="PTHR43630:SF1">
    <property type="entry name" value="POLY-BETA-1,6-N-ACETYL-D-GLUCOSAMINE SYNTHASE"/>
    <property type="match status" value="1"/>
</dbReference>
<protein>
    <recommendedName>
        <fullName evidence="4">Glycosyltransferase 2-like domain-containing protein</fullName>
    </recommendedName>
</protein>
<dbReference type="Pfam" id="PF00535">
    <property type="entry name" value="Glycos_transf_2"/>
    <property type="match status" value="1"/>
</dbReference>
<keyword evidence="3" id="KW-0808">Transferase</keyword>
<comment type="similarity">
    <text evidence="1">Belongs to the glycosyltransferase 2 family.</text>
</comment>
<sequence length="266" mass="30107">MENQKLEFKLPPVSVVIPAYNEEKCVKAAIDSILKSGFPCELVVVDDGSTDKTPEVLRDFGLQIRVFTHEKNRGKAAAMATGVKNAREEIIVFTDADIIGLNRFHLLMLTLPLIEKESDAVIGVLTEERPSLTEIGPSFWWLVSGLRAYYKNDLLPLIPRFEKLGYGIEIFLYRRFRKKKTLVMPLSGLSHPLKADKLSLEKASFHYLKEGTEIFKAAAEAGGLSPNEKNKLLLLFRKYARIGRQKTAKYLKLSKKILTKTINQQK</sequence>
<proteinExistence type="inferred from homology"/>
<dbReference type="PANTHER" id="PTHR43630">
    <property type="entry name" value="POLY-BETA-1,6-N-ACETYL-D-GLUCOSAMINE SYNTHASE"/>
    <property type="match status" value="1"/>
</dbReference>
<comment type="caution">
    <text evidence="5">The sequence shown here is derived from an EMBL/GenBank/DDBJ whole genome shotgun (WGS) entry which is preliminary data.</text>
</comment>
<dbReference type="InterPro" id="IPR029044">
    <property type="entry name" value="Nucleotide-diphossugar_trans"/>
</dbReference>
<dbReference type="CDD" id="cd04179">
    <property type="entry name" value="DPM_DPG-synthase_like"/>
    <property type="match status" value="1"/>
</dbReference>
<evidence type="ECO:0000256" key="2">
    <source>
        <dbReference type="ARBA" id="ARBA00022676"/>
    </source>
</evidence>
<keyword evidence="2" id="KW-0328">Glycosyltransferase</keyword>
<evidence type="ECO:0000256" key="1">
    <source>
        <dbReference type="ARBA" id="ARBA00006739"/>
    </source>
</evidence>
<evidence type="ECO:0000313" key="5">
    <source>
        <dbReference type="EMBL" id="PIS38899.1"/>
    </source>
</evidence>
<evidence type="ECO:0000313" key="6">
    <source>
        <dbReference type="Proteomes" id="UP000229390"/>
    </source>
</evidence>
<accession>A0A2M6T0P8</accession>
<dbReference type="GO" id="GO:0016757">
    <property type="term" value="F:glycosyltransferase activity"/>
    <property type="evidence" value="ECO:0007669"/>
    <property type="project" value="UniProtKB-KW"/>
</dbReference>
<gene>
    <name evidence="5" type="ORF">COT34_01260</name>
</gene>
<dbReference type="AlphaFoldDB" id="A0A2M6T0P8"/>
<name>A0A2M6T0P8_9BACT</name>
<evidence type="ECO:0000256" key="3">
    <source>
        <dbReference type="ARBA" id="ARBA00022679"/>
    </source>
</evidence>
<feature type="domain" description="Glycosyltransferase 2-like" evidence="4">
    <location>
        <begin position="14"/>
        <end position="139"/>
    </location>
</feature>
<dbReference type="Proteomes" id="UP000229390">
    <property type="component" value="Unassembled WGS sequence"/>
</dbReference>
<dbReference type="Gene3D" id="3.90.550.10">
    <property type="entry name" value="Spore Coat Polysaccharide Biosynthesis Protein SpsA, Chain A"/>
    <property type="match status" value="1"/>
</dbReference>